<dbReference type="InterPro" id="IPR024652">
    <property type="entry name" value="Trichodiene_synth"/>
</dbReference>
<dbReference type="InterPro" id="IPR008949">
    <property type="entry name" value="Isoprenoid_synthase_dom_sf"/>
</dbReference>
<keyword evidence="2" id="KW-0456">Lyase</keyword>
<organism evidence="3 4">
    <name type="scientific">Aspergillus kawachii</name>
    <name type="common">White koji mold</name>
    <name type="synonym">Aspergillus awamori var. kawachi</name>
    <dbReference type="NCBI Taxonomy" id="1069201"/>
    <lineage>
        <taxon>Eukaryota</taxon>
        <taxon>Fungi</taxon>
        <taxon>Dikarya</taxon>
        <taxon>Ascomycota</taxon>
        <taxon>Pezizomycotina</taxon>
        <taxon>Eurotiomycetes</taxon>
        <taxon>Eurotiomycetidae</taxon>
        <taxon>Eurotiales</taxon>
        <taxon>Aspergillaceae</taxon>
        <taxon>Aspergillus</taxon>
        <taxon>Aspergillus subgen. Circumdati</taxon>
    </lineage>
</organism>
<gene>
    <name evidence="3" type="ORF">RIB2604_04300800</name>
</gene>
<reference evidence="3 4" key="1">
    <citation type="journal article" date="2016" name="DNA Res.">
        <title>Genome sequence of Aspergillus luchuensis NBRC 4314.</title>
        <authorList>
            <person name="Yamada O."/>
            <person name="Machida M."/>
            <person name="Hosoyama A."/>
            <person name="Goto M."/>
            <person name="Takahashi T."/>
            <person name="Futagami T."/>
            <person name="Yamagata Y."/>
            <person name="Takeuchi M."/>
            <person name="Kobayashi T."/>
            <person name="Koike H."/>
            <person name="Abe K."/>
            <person name="Asai K."/>
            <person name="Arita M."/>
            <person name="Fujita N."/>
            <person name="Fukuda K."/>
            <person name="Higa K."/>
            <person name="Horikawa H."/>
            <person name="Ishikawa T."/>
            <person name="Jinno K."/>
            <person name="Kato Y."/>
            <person name="Kirimura K."/>
            <person name="Mizutani O."/>
            <person name="Nakasone K."/>
            <person name="Sano M."/>
            <person name="Shiraishi Y."/>
            <person name="Tsukahara M."/>
            <person name="Gomi K."/>
        </authorList>
    </citation>
    <scope>NUCLEOTIDE SEQUENCE [LARGE SCALE GENOMIC DNA]</scope>
    <source>
        <strain evidence="3 4">RIB 2604</strain>
    </source>
</reference>
<evidence type="ECO:0000256" key="2">
    <source>
        <dbReference type="ARBA" id="ARBA00023239"/>
    </source>
</evidence>
<evidence type="ECO:0000313" key="4">
    <source>
        <dbReference type="Proteomes" id="UP000075230"/>
    </source>
</evidence>
<comment type="similarity">
    <text evidence="1">Belongs to the trichodiene synthase family.</text>
</comment>
<evidence type="ECO:0008006" key="5">
    <source>
        <dbReference type="Google" id="ProtNLM"/>
    </source>
</evidence>
<evidence type="ECO:0000256" key="1">
    <source>
        <dbReference type="ARBA" id="ARBA00007946"/>
    </source>
</evidence>
<dbReference type="Proteomes" id="UP000075230">
    <property type="component" value="Unassembled WGS sequence"/>
</dbReference>
<protein>
    <recommendedName>
        <fullName evidence="5">Terpenoid synthase</fullName>
    </recommendedName>
</protein>
<accession>A0A146G2P9</accession>
<name>A0A146G2P9_ASPKA</name>
<evidence type="ECO:0000313" key="3">
    <source>
        <dbReference type="EMBL" id="GAT31349.1"/>
    </source>
</evidence>
<proteinExistence type="inferred from homology"/>
<sequence>MTTVTPDDFFKIISPFLKEVFLDLPPYHKDKAFHQEVFDQFTLSGLPEDVVRTSSEAGAVVAECFYPSLKDPLRLSIAVWTAYIFSLDNICTDASFRDPMKSYRSVFFGQSTDLKFLNGLYTSLEDLSKYYDTFAGDMIMKSVMDYVSINILEEEQKERKDDFMLSSSTSMFPDFLRQKSAIGEAYAFLNFPGSWNVASYFPLIPDMAAIVGQLNDVVSFYKESVLGNEAGTWVRQTCVCLGVSEYEAIEIRAAQCLGCVRRLRGACQGNVKLSNRVNEFIQGYALYHLCLDRYKLNDFGNYEAWFGGEK</sequence>
<dbReference type="SUPFAM" id="SSF48576">
    <property type="entry name" value="Terpenoid synthases"/>
    <property type="match status" value="1"/>
</dbReference>
<dbReference type="AlphaFoldDB" id="A0A146G2P9"/>
<dbReference type="Gene3D" id="1.10.600.10">
    <property type="entry name" value="Farnesyl Diphosphate Synthase"/>
    <property type="match status" value="1"/>
</dbReference>
<comment type="caution">
    <text evidence="3">The sequence shown here is derived from an EMBL/GenBank/DDBJ whole genome shotgun (WGS) entry which is preliminary data.</text>
</comment>
<dbReference type="EMBL" id="BCWF01000042">
    <property type="protein sequence ID" value="GAT31349.1"/>
    <property type="molecule type" value="Genomic_DNA"/>
</dbReference>
<dbReference type="Pfam" id="PF06330">
    <property type="entry name" value="TRI5"/>
    <property type="match status" value="1"/>
</dbReference>
<dbReference type="VEuPathDB" id="FungiDB:ASPFODRAFT_142913"/>
<reference evidence="4" key="2">
    <citation type="submission" date="2016-02" db="EMBL/GenBank/DDBJ databases">
        <title>Genome sequencing of Aspergillus luchuensis NBRC 4314.</title>
        <authorList>
            <person name="Yamada O."/>
        </authorList>
    </citation>
    <scope>NUCLEOTIDE SEQUENCE [LARGE SCALE GENOMIC DNA]</scope>
    <source>
        <strain evidence="4">RIB 2604</strain>
    </source>
</reference>
<dbReference type="GO" id="GO:0016838">
    <property type="term" value="F:carbon-oxygen lyase activity, acting on phosphates"/>
    <property type="evidence" value="ECO:0007669"/>
    <property type="project" value="InterPro"/>
</dbReference>